<accession>A0A0C3A9F9</accession>
<comment type="domain">
    <text evidence="5">The Q motif is unique to and characteristic of the DEAD box family of RNA helicases and controls ATP binding and hydrolysis.</text>
</comment>
<dbReference type="STRING" id="933852.A0A0C3A9F9"/>
<reference evidence="10" key="2">
    <citation type="submission" date="2015-01" db="EMBL/GenBank/DDBJ databases">
        <title>Evolutionary Origins and Diversification of the Mycorrhizal Mutualists.</title>
        <authorList>
            <consortium name="DOE Joint Genome Institute"/>
            <consortium name="Mycorrhizal Genomics Consortium"/>
            <person name="Kohler A."/>
            <person name="Kuo A."/>
            <person name="Nagy L.G."/>
            <person name="Floudas D."/>
            <person name="Copeland A."/>
            <person name="Barry K.W."/>
            <person name="Cichocki N."/>
            <person name="Veneault-Fourrey C."/>
            <person name="LaButti K."/>
            <person name="Lindquist E.A."/>
            <person name="Lipzen A."/>
            <person name="Lundell T."/>
            <person name="Morin E."/>
            <person name="Murat C."/>
            <person name="Riley R."/>
            <person name="Ohm R."/>
            <person name="Sun H."/>
            <person name="Tunlid A."/>
            <person name="Henrissat B."/>
            <person name="Grigoriev I.V."/>
            <person name="Hibbett D.S."/>
            <person name="Martin F."/>
        </authorList>
    </citation>
    <scope>NUCLEOTIDE SEQUENCE [LARGE SCALE GENOMIC DNA]</scope>
    <source>
        <strain evidence="10">MAFF 305830</strain>
    </source>
</reference>
<reference evidence="9 10" key="1">
    <citation type="submission" date="2014-04" db="EMBL/GenBank/DDBJ databases">
        <authorList>
            <consortium name="DOE Joint Genome Institute"/>
            <person name="Kuo A."/>
            <person name="Zuccaro A."/>
            <person name="Kohler A."/>
            <person name="Nagy L.G."/>
            <person name="Floudas D."/>
            <person name="Copeland A."/>
            <person name="Barry K.W."/>
            <person name="Cichocki N."/>
            <person name="Veneault-Fourrey C."/>
            <person name="LaButti K."/>
            <person name="Lindquist E.A."/>
            <person name="Lipzen A."/>
            <person name="Lundell T."/>
            <person name="Morin E."/>
            <person name="Murat C."/>
            <person name="Sun H."/>
            <person name="Tunlid A."/>
            <person name="Henrissat B."/>
            <person name="Grigoriev I.V."/>
            <person name="Hibbett D.S."/>
            <person name="Martin F."/>
            <person name="Nordberg H.P."/>
            <person name="Cantor M.N."/>
            <person name="Hua S.X."/>
        </authorList>
    </citation>
    <scope>NUCLEOTIDE SEQUENCE [LARGE SCALE GENOMIC DNA]</scope>
    <source>
        <strain evidence="9 10">MAFF 305830</strain>
    </source>
</reference>
<organism evidence="9 10">
    <name type="scientific">Serendipita vermifera MAFF 305830</name>
    <dbReference type="NCBI Taxonomy" id="933852"/>
    <lineage>
        <taxon>Eukaryota</taxon>
        <taxon>Fungi</taxon>
        <taxon>Dikarya</taxon>
        <taxon>Basidiomycota</taxon>
        <taxon>Agaricomycotina</taxon>
        <taxon>Agaricomycetes</taxon>
        <taxon>Sebacinales</taxon>
        <taxon>Serendipitaceae</taxon>
        <taxon>Serendipita</taxon>
    </lineage>
</organism>
<evidence type="ECO:0000313" key="9">
    <source>
        <dbReference type="EMBL" id="KIM21260.1"/>
    </source>
</evidence>
<dbReference type="InterPro" id="IPR001650">
    <property type="entry name" value="Helicase_C-like"/>
</dbReference>
<name>A0A0C3A9F9_SERVB</name>
<feature type="compositionally biased region" description="Basic and acidic residues" evidence="6">
    <location>
        <begin position="438"/>
        <end position="453"/>
    </location>
</feature>
<dbReference type="AlphaFoldDB" id="A0A0C3A9F9"/>
<keyword evidence="10" id="KW-1185">Reference proteome</keyword>
<keyword evidence="4 5" id="KW-0694">RNA-binding</keyword>
<dbReference type="GO" id="GO:0003723">
    <property type="term" value="F:RNA binding"/>
    <property type="evidence" value="ECO:0007669"/>
    <property type="project" value="UniProtKB-UniRule"/>
</dbReference>
<dbReference type="EMBL" id="KN824388">
    <property type="protein sequence ID" value="KIM21260.1"/>
    <property type="molecule type" value="Genomic_DNA"/>
</dbReference>
<comment type="similarity">
    <text evidence="5">Belongs to the DEAD box helicase family.</text>
</comment>
<dbReference type="Pfam" id="PF00270">
    <property type="entry name" value="DEAD"/>
    <property type="match status" value="1"/>
</dbReference>
<dbReference type="OrthoDB" id="193716at2759"/>
<keyword evidence="3 5" id="KW-0067">ATP-binding</keyword>
<evidence type="ECO:0000256" key="3">
    <source>
        <dbReference type="ARBA" id="ARBA00022840"/>
    </source>
</evidence>
<feature type="domain" description="Helicase C-terminal" evidence="8">
    <location>
        <begin position="275"/>
        <end position="374"/>
    </location>
</feature>
<evidence type="ECO:0000256" key="5">
    <source>
        <dbReference type="RuleBase" id="RU365068"/>
    </source>
</evidence>
<evidence type="ECO:0000256" key="2">
    <source>
        <dbReference type="ARBA" id="ARBA00022801"/>
    </source>
</evidence>
<evidence type="ECO:0000259" key="8">
    <source>
        <dbReference type="Pfam" id="PF00271"/>
    </source>
</evidence>
<dbReference type="HOGENOM" id="CLU_003041_26_6_1"/>
<dbReference type="EC" id="3.6.4.13" evidence="5"/>
<dbReference type="GO" id="GO:0016787">
    <property type="term" value="F:hydrolase activity"/>
    <property type="evidence" value="ECO:0007669"/>
    <property type="project" value="UniProtKB-KW"/>
</dbReference>
<dbReference type="Proteomes" id="UP000054097">
    <property type="component" value="Unassembled WGS sequence"/>
</dbReference>
<comment type="function">
    <text evidence="5">RNA helicase.</text>
</comment>
<feature type="region of interest" description="Disordered" evidence="6">
    <location>
        <begin position="434"/>
        <end position="459"/>
    </location>
</feature>
<dbReference type="PANTHER" id="PTHR24031">
    <property type="entry name" value="RNA HELICASE"/>
    <property type="match status" value="1"/>
</dbReference>
<evidence type="ECO:0000259" key="7">
    <source>
        <dbReference type="Pfam" id="PF00270"/>
    </source>
</evidence>
<dbReference type="Gene3D" id="3.40.50.300">
    <property type="entry name" value="P-loop containing nucleotide triphosphate hydrolases"/>
    <property type="match status" value="2"/>
</dbReference>
<dbReference type="Pfam" id="PF00271">
    <property type="entry name" value="Helicase_C"/>
    <property type="match status" value="1"/>
</dbReference>
<proteinExistence type="inferred from homology"/>
<comment type="catalytic activity">
    <reaction evidence="5">
        <text>ATP + H2O = ADP + phosphate + H(+)</text>
        <dbReference type="Rhea" id="RHEA:13065"/>
        <dbReference type="ChEBI" id="CHEBI:15377"/>
        <dbReference type="ChEBI" id="CHEBI:15378"/>
        <dbReference type="ChEBI" id="CHEBI:30616"/>
        <dbReference type="ChEBI" id="CHEBI:43474"/>
        <dbReference type="ChEBI" id="CHEBI:456216"/>
        <dbReference type="EC" id="3.6.4.13"/>
    </reaction>
</comment>
<evidence type="ECO:0000256" key="6">
    <source>
        <dbReference type="SAM" id="MobiDB-lite"/>
    </source>
</evidence>
<gene>
    <name evidence="9" type="ORF">M408DRAFT_80767</name>
</gene>
<sequence length="532" mass="59699">MSPATYKSITTGPFAKVSATPVQAAVFGLLPDLVTPTLEDSTRKKGDLVVLSDKTSDRFLSFLVPVVEVRQKEIALHTGREFASRGNPHADIYEHISDSYSRSTIGALILTATNEDALAIESEAASLLRSQEMGTILSSGGPSKRMRPTEQKDILVATPSCLRTWFREDPALKEALKTTQLLIIDQADQMLECGFRDDIDAIVELLPNRHKRQTFVFAQKRTYAIKQMCDRLLNEDHHIINLSTCSNSIQCADVQQYRTVLPDATHYFSYVLKLLAHDQMVHNKRSKVIVYVPTWQIAQLFAVILQNLSSECLSGGEHTNIYEVHSKTSRLDRAESLNQFVQEDTMASVLLTTNLATQEVQSPGITRLIHLGVPPIEPAYFGRLNHLLNSKVDAARNDFVILPWEMGYFSWQLSDVPFLPLNVGELESQLLELSSKSSSKEQGERRSLHHPQETIRPVITDPDVAGKTIPYQLDADHIRQAFVSILGYYVPRSREIREQRASIVQGIKDWVIGACGVRQAPYVSKSFLSHFE</sequence>
<protein>
    <recommendedName>
        <fullName evidence="5">ATP-dependent RNA helicase</fullName>
        <ecNumber evidence="5">3.6.4.13</ecNumber>
    </recommendedName>
</protein>
<evidence type="ECO:0000256" key="1">
    <source>
        <dbReference type="ARBA" id="ARBA00022741"/>
    </source>
</evidence>
<evidence type="ECO:0000313" key="10">
    <source>
        <dbReference type="Proteomes" id="UP000054097"/>
    </source>
</evidence>
<keyword evidence="5" id="KW-0347">Helicase</keyword>
<evidence type="ECO:0000256" key="4">
    <source>
        <dbReference type="ARBA" id="ARBA00022884"/>
    </source>
</evidence>
<dbReference type="InterPro" id="IPR011545">
    <property type="entry name" value="DEAD/DEAH_box_helicase_dom"/>
</dbReference>
<keyword evidence="1 5" id="KW-0547">Nucleotide-binding</keyword>
<keyword evidence="2 5" id="KW-0378">Hydrolase</keyword>
<dbReference type="GO" id="GO:0005524">
    <property type="term" value="F:ATP binding"/>
    <property type="evidence" value="ECO:0007669"/>
    <property type="project" value="UniProtKB-UniRule"/>
</dbReference>
<feature type="domain" description="DEAD/DEAH-box helicase" evidence="7">
    <location>
        <begin position="100"/>
        <end position="217"/>
    </location>
</feature>
<dbReference type="InterPro" id="IPR027417">
    <property type="entry name" value="P-loop_NTPase"/>
</dbReference>
<dbReference type="SUPFAM" id="SSF52540">
    <property type="entry name" value="P-loop containing nucleoside triphosphate hydrolases"/>
    <property type="match status" value="1"/>
</dbReference>
<dbReference type="GO" id="GO:0003724">
    <property type="term" value="F:RNA helicase activity"/>
    <property type="evidence" value="ECO:0007669"/>
    <property type="project" value="UniProtKB-EC"/>
</dbReference>